<evidence type="ECO:0000256" key="1">
    <source>
        <dbReference type="SAM" id="MobiDB-lite"/>
    </source>
</evidence>
<dbReference type="PANTHER" id="PTHR21580:SF28">
    <property type="entry name" value="BOREALIN N-TERMINAL DOMAIN-CONTAINING PROTEIN-RELATED"/>
    <property type="match status" value="1"/>
</dbReference>
<accession>A0A3S3SN55</accession>
<protein>
    <submittedName>
        <fullName evidence="2">Outer dense fiber protein 3-like protein</fullName>
    </submittedName>
</protein>
<feature type="region of interest" description="Disordered" evidence="1">
    <location>
        <begin position="245"/>
        <end position="264"/>
    </location>
</feature>
<gene>
    <name evidence="2" type="ORF">B4U79_08266</name>
</gene>
<proteinExistence type="predicted"/>
<organism evidence="2 3">
    <name type="scientific">Dinothrombium tinctorium</name>
    <dbReference type="NCBI Taxonomy" id="1965070"/>
    <lineage>
        <taxon>Eukaryota</taxon>
        <taxon>Metazoa</taxon>
        <taxon>Ecdysozoa</taxon>
        <taxon>Arthropoda</taxon>
        <taxon>Chelicerata</taxon>
        <taxon>Arachnida</taxon>
        <taxon>Acari</taxon>
        <taxon>Acariformes</taxon>
        <taxon>Trombidiformes</taxon>
        <taxon>Prostigmata</taxon>
        <taxon>Anystina</taxon>
        <taxon>Parasitengona</taxon>
        <taxon>Trombidioidea</taxon>
        <taxon>Trombidiidae</taxon>
        <taxon>Dinothrombium</taxon>
    </lineage>
</organism>
<sequence length="291" mass="32291">MPSKVLEPSGFYIQQRPWTPTKRRGPIAAEFNTPGPAAFTLPSTFGPNCNDARKAKPPAYSFGIKYDEKHDIATPGPGEYTVDGVTKSGKDWSRSAFISPRFKEPEPFKTPAPGAYNPEKSFIVVKEQSPSYTFGVKVEENERDLTPSPCDYKTDKSINSVRDQAPSYTFGFKIKEPKEDLTPAPSEYNIERGVNQISTHLQTPSFTIGIRLNDSSTENIPGPGSYDVPEVESYKIKKSPAYTLGSKTSLPEDKTVKPGPNDYKTEKVWINKTSTPRFTFGIKHSEYSLSG</sequence>
<dbReference type="InterPro" id="IPR010736">
    <property type="entry name" value="SHIPPO-rpt"/>
</dbReference>
<feature type="region of interest" description="Disordered" evidence="1">
    <location>
        <begin position="1"/>
        <end position="33"/>
    </location>
</feature>
<dbReference type="InterPro" id="IPR051291">
    <property type="entry name" value="CIMAP"/>
</dbReference>
<evidence type="ECO:0000313" key="3">
    <source>
        <dbReference type="Proteomes" id="UP000285301"/>
    </source>
</evidence>
<dbReference type="EMBL" id="NCKU01000219">
    <property type="protein sequence ID" value="RWS16504.1"/>
    <property type="molecule type" value="Genomic_DNA"/>
</dbReference>
<dbReference type="PANTHER" id="PTHR21580">
    <property type="entry name" value="SHIPPO-1-RELATED"/>
    <property type="match status" value="1"/>
</dbReference>
<name>A0A3S3SN55_9ACAR</name>
<reference evidence="2 3" key="1">
    <citation type="journal article" date="2018" name="Gigascience">
        <title>Genomes of trombidid mites reveal novel predicted allergens and laterally-transferred genes associated with secondary metabolism.</title>
        <authorList>
            <person name="Dong X."/>
            <person name="Chaisiri K."/>
            <person name="Xia D."/>
            <person name="Armstrong S.D."/>
            <person name="Fang Y."/>
            <person name="Donnelly M.J."/>
            <person name="Kadowaki T."/>
            <person name="McGarry J.W."/>
            <person name="Darby A.C."/>
            <person name="Makepeace B.L."/>
        </authorList>
    </citation>
    <scope>NUCLEOTIDE SEQUENCE [LARGE SCALE GENOMIC DNA]</scope>
    <source>
        <strain evidence="2">UoL-WK</strain>
    </source>
</reference>
<comment type="caution">
    <text evidence="2">The sequence shown here is derived from an EMBL/GenBank/DDBJ whole genome shotgun (WGS) entry which is preliminary data.</text>
</comment>
<dbReference type="OrthoDB" id="406368at2759"/>
<dbReference type="AlphaFoldDB" id="A0A3S3SN55"/>
<dbReference type="Pfam" id="PF07004">
    <property type="entry name" value="SHIPPO-rpt"/>
    <property type="match status" value="7"/>
</dbReference>
<keyword evidence="3" id="KW-1185">Reference proteome</keyword>
<evidence type="ECO:0000313" key="2">
    <source>
        <dbReference type="EMBL" id="RWS16504.1"/>
    </source>
</evidence>
<dbReference type="GO" id="GO:0005856">
    <property type="term" value="C:cytoskeleton"/>
    <property type="evidence" value="ECO:0007669"/>
    <property type="project" value="TreeGrafter"/>
</dbReference>
<dbReference type="Proteomes" id="UP000285301">
    <property type="component" value="Unassembled WGS sequence"/>
</dbReference>